<proteinExistence type="predicted"/>
<keyword evidence="2" id="KW-0496">Mitochondrion</keyword>
<evidence type="ECO:0000256" key="1">
    <source>
        <dbReference type="SAM" id="Phobius"/>
    </source>
</evidence>
<evidence type="ECO:0000313" key="2">
    <source>
        <dbReference type="EMBL" id="UBU97372.1"/>
    </source>
</evidence>
<reference evidence="2" key="1">
    <citation type="submission" date="2021-02" db="EMBL/GenBank/DDBJ databases">
        <title>The full-length mitochondrial genome of a sea slug, Asteronotus hepaticus (Abraham, 1877) (Nudibranchia, Discodorididae).</title>
        <authorList>
            <person name="Jung Y.-H."/>
            <person name="Kim H."/>
            <person name="Kim K.-Y."/>
            <person name="Yoon B.B."/>
            <person name="Yoon M."/>
        </authorList>
    </citation>
    <scope>NUCLEOTIDE SEQUENCE</scope>
</reference>
<keyword evidence="1" id="KW-0472">Membrane</keyword>
<keyword evidence="1" id="KW-0812">Transmembrane</keyword>
<feature type="transmembrane region" description="Helical" evidence="1">
    <location>
        <begin position="6"/>
        <end position="27"/>
    </location>
</feature>
<organism evidence="2">
    <name type="scientific">Asteronotus hepaticus</name>
    <dbReference type="NCBI Taxonomy" id="2676872"/>
    <lineage>
        <taxon>Eukaryota</taxon>
        <taxon>Metazoa</taxon>
        <taxon>Spiralia</taxon>
        <taxon>Lophotrochozoa</taxon>
        <taxon>Mollusca</taxon>
        <taxon>Gastropoda</taxon>
        <taxon>Heterobranchia</taxon>
        <taxon>Euthyneura</taxon>
        <taxon>Nudipleura</taxon>
        <taxon>Nudibranchia</taxon>
        <taxon>Doridina</taxon>
        <taxon>Eudoridoidea</taxon>
        <taxon>Asteronotidae</taxon>
        <taxon>Asteronotus</taxon>
    </lineage>
</organism>
<dbReference type="AlphaFoldDB" id="A0A8K1MGW5"/>
<geneLocation type="mitochondrion" evidence="2"/>
<protein>
    <submittedName>
        <fullName evidence="2">ATP synthase F0 subunit 8</fullName>
    </submittedName>
</protein>
<dbReference type="EMBL" id="MW559976">
    <property type="protein sequence ID" value="UBU97372.1"/>
    <property type="molecule type" value="Genomic_DNA"/>
</dbReference>
<name>A0A8K1MGW5_9GAST</name>
<sequence length="51" mass="5737">MPQLSPMLGFFMYLVVLLLYIVLFCGLSKKVPFVSSTKMGKSAKLSLSFFK</sequence>
<keyword evidence="1" id="KW-1133">Transmembrane helix</keyword>
<gene>
    <name evidence="2" type="primary">atp8</name>
</gene>
<accession>A0A8K1MGW5</accession>